<dbReference type="Proteomes" id="UP000325393">
    <property type="component" value="Chromosome"/>
</dbReference>
<evidence type="ECO:0000313" key="7">
    <source>
        <dbReference type="EMBL" id="BAQ57876.1"/>
    </source>
</evidence>
<dbReference type="PANTHER" id="PTHR43649">
    <property type="entry name" value="ARABINOSE-BINDING PROTEIN-RELATED"/>
    <property type="match status" value="1"/>
</dbReference>
<protein>
    <submittedName>
        <fullName evidence="8">Extracellular solute-binding protein</fullName>
    </submittedName>
</protein>
<dbReference type="STRING" id="1600.LBAT_1487"/>
<sequence length="246" mass="28575">MTKKKKLTYLFIIIILLAVGIGLWVKHTQTRERTLTIGIYTGSSWDVPSGKPYHMIDYTIKKFKKEHPHTIIKYESGIRREDYRNWLSEKIIEEQMPDLVIVPSHDFNLLASEGAFKNVGPMMSRDKISSNEFYHSALEAGQYKKKQLALPYEANPTLMVMNKTLLSKLKLRSPNENWTPEKFYQTCHKVSHSNSGKKYYGVTSNYNWQDAQLAYGNQLFSKDDNKLQLTSSKAHDGLFINRKFNK</sequence>
<evidence type="ECO:0000313" key="10">
    <source>
        <dbReference type="Proteomes" id="UP000325393"/>
    </source>
</evidence>
<evidence type="ECO:0000256" key="4">
    <source>
        <dbReference type="ARBA" id="ARBA00023139"/>
    </source>
</evidence>
<keyword evidence="2" id="KW-0732">Signal</keyword>
<dbReference type="InterPro" id="IPR006059">
    <property type="entry name" value="SBP"/>
</dbReference>
<dbReference type="PANTHER" id="PTHR43649:SF33">
    <property type="entry name" value="POLYGALACTURONAN_RHAMNOGALACTURONAN-BINDING PROTEIN YTCQ"/>
    <property type="match status" value="1"/>
</dbReference>
<dbReference type="Gene3D" id="3.40.190.10">
    <property type="entry name" value="Periplasmic binding protein-like II"/>
    <property type="match status" value="1"/>
</dbReference>
<gene>
    <name evidence="8" type="ORF">LA749_07600</name>
    <name evidence="7" type="ORF">LBAT_1487</name>
</gene>
<keyword evidence="3 6" id="KW-0472">Membrane</keyword>
<evidence type="ECO:0000256" key="6">
    <source>
        <dbReference type="SAM" id="Phobius"/>
    </source>
</evidence>
<dbReference type="EMBL" id="CP044496">
    <property type="protein sequence ID" value="QFG51848.1"/>
    <property type="molecule type" value="Genomic_DNA"/>
</dbReference>
<dbReference type="KEGG" id="lae:LBAT_1487"/>
<dbReference type="SUPFAM" id="SSF53850">
    <property type="entry name" value="Periplasmic binding protein-like II"/>
    <property type="match status" value="1"/>
</dbReference>
<keyword evidence="6" id="KW-0812">Transmembrane</keyword>
<evidence type="ECO:0000256" key="5">
    <source>
        <dbReference type="ARBA" id="ARBA00023288"/>
    </source>
</evidence>
<evidence type="ECO:0000256" key="1">
    <source>
        <dbReference type="ARBA" id="ARBA00022475"/>
    </source>
</evidence>
<dbReference type="AlphaFoldDB" id="A0A0D6A530"/>
<dbReference type="RefSeq" id="WP_056970090.1">
    <property type="nucleotide sequence ID" value="NZ_AP014808.1"/>
</dbReference>
<organism evidence="7 9">
    <name type="scientific">Lactobacillus acetotolerans</name>
    <dbReference type="NCBI Taxonomy" id="1600"/>
    <lineage>
        <taxon>Bacteria</taxon>
        <taxon>Bacillati</taxon>
        <taxon>Bacillota</taxon>
        <taxon>Bacilli</taxon>
        <taxon>Lactobacillales</taxon>
        <taxon>Lactobacillaceae</taxon>
        <taxon>Lactobacillus</taxon>
    </lineage>
</organism>
<keyword evidence="1" id="KW-1003">Cell membrane</keyword>
<dbReference type="EMBL" id="AP014808">
    <property type="protein sequence ID" value="BAQ57876.1"/>
    <property type="molecule type" value="Genomic_DNA"/>
</dbReference>
<keyword evidence="5" id="KW-0449">Lipoprotein</keyword>
<dbReference type="Proteomes" id="UP000035709">
    <property type="component" value="Chromosome"/>
</dbReference>
<accession>A0A0D6A530</accession>
<dbReference type="InterPro" id="IPR050490">
    <property type="entry name" value="Bact_solute-bd_prot1"/>
</dbReference>
<name>A0A0D6A530_9LACO</name>
<keyword evidence="4" id="KW-0564">Palmitate</keyword>
<reference evidence="8 10" key="2">
    <citation type="submission" date="2019-09" db="EMBL/GenBank/DDBJ databases">
        <title>Genome sequencing of Lactobacillus acetotolerans.</title>
        <authorList>
            <person name="Kim K."/>
        </authorList>
    </citation>
    <scope>NUCLEOTIDE SEQUENCE [LARGE SCALE GENOMIC DNA]</scope>
    <source>
        <strain evidence="8 10">LA749</strain>
    </source>
</reference>
<feature type="transmembrane region" description="Helical" evidence="6">
    <location>
        <begin position="7"/>
        <end position="25"/>
    </location>
</feature>
<dbReference type="GeneID" id="78212849"/>
<proteinExistence type="predicted"/>
<evidence type="ECO:0000313" key="9">
    <source>
        <dbReference type="Proteomes" id="UP000035709"/>
    </source>
</evidence>
<dbReference type="OrthoDB" id="383937at2"/>
<evidence type="ECO:0000313" key="8">
    <source>
        <dbReference type="EMBL" id="QFG51848.1"/>
    </source>
</evidence>
<evidence type="ECO:0000256" key="3">
    <source>
        <dbReference type="ARBA" id="ARBA00023136"/>
    </source>
</evidence>
<dbReference type="PATRIC" id="fig|1600.4.peg.1518"/>
<evidence type="ECO:0000256" key="2">
    <source>
        <dbReference type="ARBA" id="ARBA00022729"/>
    </source>
</evidence>
<dbReference type="Pfam" id="PF13416">
    <property type="entry name" value="SBP_bac_8"/>
    <property type="match status" value="1"/>
</dbReference>
<keyword evidence="6" id="KW-1133">Transmembrane helix</keyword>
<reference evidence="7 9" key="1">
    <citation type="submission" date="2015-03" db="EMBL/GenBank/DDBJ databases">
        <title>Complete genome sequence of Lactobacillus acetotolerans NBRC 13120.</title>
        <authorList>
            <person name="Toh H."/>
            <person name="Morita H."/>
            <person name="Fujita N."/>
        </authorList>
    </citation>
    <scope>NUCLEOTIDE SEQUENCE [LARGE SCALE GENOMIC DNA]</scope>
    <source>
        <strain evidence="7 9">NBRC 13120</strain>
    </source>
</reference>
<keyword evidence="9" id="KW-1185">Reference proteome</keyword>